<feature type="region of interest" description="Disordered" evidence="1">
    <location>
        <begin position="1"/>
        <end position="22"/>
    </location>
</feature>
<dbReference type="InParanoid" id="A0A0V0R4M2"/>
<name>A0A0V0R4M2_PSEPJ</name>
<organism evidence="2 3">
    <name type="scientific">Pseudocohnilembus persalinus</name>
    <name type="common">Ciliate</name>
    <dbReference type="NCBI Taxonomy" id="266149"/>
    <lineage>
        <taxon>Eukaryota</taxon>
        <taxon>Sar</taxon>
        <taxon>Alveolata</taxon>
        <taxon>Ciliophora</taxon>
        <taxon>Intramacronucleata</taxon>
        <taxon>Oligohymenophorea</taxon>
        <taxon>Scuticociliatia</taxon>
        <taxon>Philasterida</taxon>
        <taxon>Pseudocohnilembidae</taxon>
        <taxon>Pseudocohnilembus</taxon>
    </lineage>
</organism>
<evidence type="ECO:0000313" key="3">
    <source>
        <dbReference type="Proteomes" id="UP000054937"/>
    </source>
</evidence>
<sequence>MQQNNQQQNNTDSVTHNGSNQNEKQIYQYTYPKQFYNDFVEQNSNQQTPLSAEDFRKIKELQIQLGWKDTPSSYGYNYEDGIYHTEKILEILIKNENLINVENFSFVFGRIYPNEQVISEIYSKTIIKRLTEWDQCKKFKKLQISVPESEKNSLEGPDANFQQLCSAKNLEQLKCLDVIFLLYQGKEEYQPQLHLFSKKIRDHYQAQFQISRQGQNEQQHNEQERIRILQGLDFYLYNLEELQINFANQPPQCKQFDHLSEQFDLISYCMPKLKKLTINSAKNYLVYNSQIKKFTENLKKSSLIKQLECLQIQLPESKADDEFAALAQVIAEYGVNLTSIDFLLFRNSVSSSNLIKIFDCLSSKPLKKLAICFCYNKKIDGSELVKLGQMLTNKAIDEKYLQNENLLKKFQIQPEKKVFFHELIEDLTIKFSDNDDDQNFRFIQNLTQPNKFERLQKLSLYSYSDVLSRKKFLEIVDLITDPQCFQNLKSFQFALAGLKITHRDQYQSCQKFANCQKFSNLEELKLSYENSFMENDDYCAKIAEEISNSTVLKNLKQLYLDFQKNTLLIPHCKKIASVLGKDNRRNQLSQLEEITLGFWKNKLDQKKFIDLNNVLRRQLISEKLRIANLSFGIA</sequence>
<dbReference type="AlphaFoldDB" id="A0A0V0R4M2"/>
<feature type="compositionally biased region" description="Polar residues" evidence="1">
    <location>
        <begin position="11"/>
        <end position="22"/>
    </location>
</feature>
<protein>
    <submittedName>
        <fullName evidence="2">Uncharacterized protein</fullName>
    </submittedName>
</protein>
<dbReference type="EMBL" id="LDAU01000051">
    <property type="protein sequence ID" value="KRX09427.1"/>
    <property type="molecule type" value="Genomic_DNA"/>
</dbReference>
<feature type="compositionally biased region" description="Low complexity" evidence="1">
    <location>
        <begin position="1"/>
        <end position="10"/>
    </location>
</feature>
<gene>
    <name evidence="2" type="ORF">PPERSA_04733</name>
</gene>
<proteinExistence type="predicted"/>
<dbReference type="Proteomes" id="UP000054937">
    <property type="component" value="Unassembled WGS sequence"/>
</dbReference>
<evidence type="ECO:0000256" key="1">
    <source>
        <dbReference type="SAM" id="MobiDB-lite"/>
    </source>
</evidence>
<accession>A0A0V0R4M2</accession>
<reference evidence="2 3" key="1">
    <citation type="journal article" date="2015" name="Sci. Rep.">
        <title>Genome of the facultative scuticociliatosis pathogen Pseudocohnilembus persalinus provides insight into its virulence through horizontal gene transfer.</title>
        <authorList>
            <person name="Xiong J."/>
            <person name="Wang G."/>
            <person name="Cheng J."/>
            <person name="Tian M."/>
            <person name="Pan X."/>
            <person name="Warren A."/>
            <person name="Jiang C."/>
            <person name="Yuan D."/>
            <person name="Miao W."/>
        </authorList>
    </citation>
    <scope>NUCLEOTIDE SEQUENCE [LARGE SCALE GENOMIC DNA]</scope>
    <source>
        <strain evidence="2">36N120E</strain>
    </source>
</reference>
<comment type="caution">
    <text evidence="2">The sequence shown here is derived from an EMBL/GenBank/DDBJ whole genome shotgun (WGS) entry which is preliminary data.</text>
</comment>
<keyword evidence="3" id="KW-1185">Reference proteome</keyword>
<evidence type="ECO:0000313" key="2">
    <source>
        <dbReference type="EMBL" id="KRX09427.1"/>
    </source>
</evidence>